<dbReference type="STRING" id="1395513.P343_12190"/>
<keyword evidence="2" id="KW-1185">Reference proteome</keyword>
<dbReference type="Pfam" id="PF13238">
    <property type="entry name" value="AAA_18"/>
    <property type="match status" value="1"/>
</dbReference>
<dbReference type="SUPFAM" id="SSF52540">
    <property type="entry name" value="P-loop containing nucleoside triphosphate hydrolases"/>
    <property type="match status" value="1"/>
</dbReference>
<dbReference type="AlphaFoldDB" id="V6IVZ1"/>
<evidence type="ECO:0000313" key="1">
    <source>
        <dbReference type="EMBL" id="EST11335.1"/>
    </source>
</evidence>
<dbReference type="RefSeq" id="WP_023510681.1">
    <property type="nucleotide sequence ID" value="NZ_AWTC01000012.1"/>
</dbReference>
<keyword evidence="1" id="KW-0808">Transferase</keyword>
<evidence type="ECO:0000313" key="2">
    <source>
        <dbReference type="Proteomes" id="UP000018296"/>
    </source>
</evidence>
<dbReference type="EMBL" id="AWTC01000012">
    <property type="protein sequence ID" value="EST11335.1"/>
    <property type="molecule type" value="Genomic_DNA"/>
</dbReference>
<comment type="caution">
    <text evidence="1">The sequence shown here is derived from an EMBL/GenBank/DDBJ whole genome shotgun (WGS) entry which is preliminary data.</text>
</comment>
<dbReference type="Proteomes" id="UP000018296">
    <property type="component" value="Unassembled WGS sequence"/>
</dbReference>
<dbReference type="PATRIC" id="fig|1395513.3.peg.2472"/>
<protein>
    <submittedName>
        <fullName evidence="1">Guanylate kinase</fullName>
    </submittedName>
</protein>
<accession>V6IVZ1</accession>
<name>V6IVZ1_9BACL</name>
<dbReference type="Gene3D" id="3.40.50.300">
    <property type="entry name" value="P-loop containing nucleotide triphosphate hydrolases"/>
    <property type="match status" value="1"/>
</dbReference>
<reference evidence="1 2" key="1">
    <citation type="journal article" date="2013" name="Genome Announc.">
        <title>Genome Sequence of Sporolactobacillus laevolacticus DSM442, an Efficient Polymer-Grade D-Lactate Producer from Agricultural Waste Cottonseed as a Nitrogen Source.</title>
        <authorList>
            <person name="Wang H."/>
            <person name="Wang L."/>
            <person name="Ju J."/>
            <person name="Yu B."/>
            <person name="Ma Y."/>
        </authorList>
    </citation>
    <scope>NUCLEOTIDE SEQUENCE [LARGE SCALE GENOMIC DNA]</scope>
    <source>
        <strain evidence="1 2">DSM 442</strain>
    </source>
</reference>
<sequence length="165" mass="18835">MKKLIIINGTMGVGKTTVSEIVSEKLEPSVFLDGDWCWKMNPWVFTEENKNMVIDNITHLLNAFLKNSGFHYIVFCWVIHQEQIFDDLLSRLSGDYELHKISLICSEAALRDHIMNDVEKGTRTIDSIEGSIARMKLYKEMNTQKIDVSTISAVQAADQIVKLVK</sequence>
<organism evidence="1 2">
    <name type="scientific">Sporolactobacillus laevolacticus DSM 442</name>
    <dbReference type="NCBI Taxonomy" id="1395513"/>
    <lineage>
        <taxon>Bacteria</taxon>
        <taxon>Bacillati</taxon>
        <taxon>Bacillota</taxon>
        <taxon>Bacilli</taxon>
        <taxon>Bacillales</taxon>
        <taxon>Sporolactobacillaceae</taxon>
        <taxon>Sporolactobacillus</taxon>
    </lineage>
</organism>
<keyword evidence="1" id="KW-0418">Kinase</keyword>
<dbReference type="InterPro" id="IPR027417">
    <property type="entry name" value="P-loop_NTPase"/>
</dbReference>
<dbReference type="GO" id="GO:0016301">
    <property type="term" value="F:kinase activity"/>
    <property type="evidence" value="ECO:0007669"/>
    <property type="project" value="UniProtKB-KW"/>
</dbReference>
<proteinExistence type="predicted"/>
<gene>
    <name evidence="1" type="ORF">P343_12190</name>
</gene>
<dbReference type="eggNOG" id="COG0703">
    <property type="taxonomic scope" value="Bacteria"/>
</dbReference>
<dbReference type="OrthoDB" id="9790407at2"/>